<organism evidence="2 3">
    <name type="scientific">Epichloe bromicola</name>
    <dbReference type="NCBI Taxonomy" id="79588"/>
    <lineage>
        <taxon>Eukaryota</taxon>
        <taxon>Fungi</taxon>
        <taxon>Dikarya</taxon>
        <taxon>Ascomycota</taxon>
        <taxon>Pezizomycotina</taxon>
        <taxon>Sordariomycetes</taxon>
        <taxon>Hypocreomycetidae</taxon>
        <taxon>Hypocreales</taxon>
        <taxon>Clavicipitaceae</taxon>
        <taxon>Epichloe</taxon>
    </lineage>
</organism>
<accession>A0ABQ0CS62</accession>
<keyword evidence="1" id="KW-0378">Hydrolase</keyword>
<comment type="caution">
    <text evidence="2">The sequence shown here is derived from an EMBL/GenBank/DDBJ whole genome shotgun (WGS) entry which is preliminary data.</text>
</comment>
<dbReference type="SMART" id="SM00855">
    <property type="entry name" value="PGAM"/>
    <property type="match status" value="1"/>
</dbReference>
<gene>
    <name evidence="2" type="primary">g4593</name>
    <name evidence="2" type="ORF">EsDP_00004593</name>
</gene>
<dbReference type="PANTHER" id="PTHR46517:SF1">
    <property type="entry name" value="FRUCTOSE-2,6-BISPHOSPHATASE TIGAR"/>
    <property type="match status" value="1"/>
</dbReference>
<dbReference type="SUPFAM" id="SSF53254">
    <property type="entry name" value="Phosphoglycerate mutase-like"/>
    <property type="match status" value="1"/>
</dbReference>
<proteinExistence type="predicted"/>
<dbReference type="EMBL" id="BAAFGZ010000182">
    <property type="protein sequence ID" value="GAB0136287.1"/>
    <property type="molecule type" value="Genomic_DNA"/>
</dbReference>
<evidence type="ECO:0000256" key="1">
    <source>
        <dbReference type="ARBA" id="ARBA00022801"/>
    </source>
</evidence>
<dbReference type="InterPro" id="IPR029033">
    <property type="entry name" value="His_PPase_superfam"/>
</dbReference>
<dbReference type="Pfam" id="PF00300">
    <property type="entry name" value="His_Phos_1"/>
    <property type="match status" value="1"/>
</dbReference>
<dbReference type="Gene3D" id="3.40.50.1240">
    <property type="entry name" value="Phosphoglycerate mutase-like"/>
    <property type="match status" value="1"/>
</dbReference>
<dbReference type="CDD" id="cd07067">
    <property type="entry name" value="HP_PGM_like"/>
    <property type="match status" value="1"/>
</dbReference>
<evidence type="ECO:0000313" key="3">
    <source>
        <dbReference type="Proteomes" id="UP001562357"/>
    </source>
</evidence>
<evidence type="ECO:0008006" key="4">
    <source>
        <dbReference type="Google" id="ProtNLM"/>
    </source>
</evidence>
<evidence type="ECO:0000313" key="2">
    <source>
        <dbReference type="EMBL" id="GAB0136287.1"/>
    </source>
</evidence>
<reference evidence="3" key="1">
    <citation type="submission" date="2024-06" db="EMBL/GenBank/DDBJ databases">
        <title>Draft Genome Sequences of Epichloe bromicola Strains Isolated from Elymus ciliaris.</title>
        <authorList>
            <consortium name="Epichloe bromicola genome sequencing consortium"/>
            <person name="Miura A."/>
            <person name="Imano S."/>
            <person name="Ashida A."/>
            <person name="Sato I."/>
            <person name="Chiba S."/>
            <person name="Tanaka A."/>
            <person name="Camagna M."/>
            <person name="Takemoto D."/>
        </authorList>
    </citation>
    <scope>NUCLEOTIDE SEQUENCE [LARGE SCALE GENOMIC DNA]</scope>
    <source>
        <strain evidence="3">DP</strain>
    </source>
</reference>
<sequence length="276" mass="29814">MHLLFIRHAESVDNVAGLYGGSRDAALTAHGVLQTKRLASGLVESELDIRHVFSSPLQRAAKTAEAICDARNDGHGAADDMLRAIPVSELREKHFGNWEGVKYAPASTVPRPAQMDAETPESMRSRANFFLDHHLWPVLAETLSTDSDKACVIVVSHGILLGALTRALAEKLARGSSLNASFAQLSSSRIAWSNTGYLDIAMARQPADSVSLASRRPPPWSWTRSSLVQVNCTKHLAGLHKTRGGIGSAAHDHRQKTLEGFFGAASAKRKAHDATK</sequence>
<keyword evidence="3" id="KW-1185">Reference proteome</keyword>
<dbReference type="InterPro" id="IPR013078">
    <property type="entry name" value="His_Pase_superF_clade-1"/>
</dbReference>
<dbReference type="InterPro" id="IPR051695">
    <property type="entry name" value="Phosphoglycerate_Mutase"/>
</dbReference>
<name>A0ABQ0CS62_9HYPO</name>
<dbReference type="Proteomes" id="UP001562357">
    <property type="component" value="Unassembled WGS sequence"/>
</dbReference>
<dbReference type="PANTHER" id="PTHR46517">
    <property type="entry name" value="FRUCTOSE-2,6-BISPHOSPHATASE TIGAR"/>
    <property type="match status" value="1"/>
</dbReference>
<protein>
    <recommendedName>
        <fullName evidence="4">Phosphoglycerate mutase family protein</fullName>
    </recommendedName>
</protein>